<evidence type="ECO:0000313" key="13">
    <source>
        <dbReference type="Proteomes" id="UP000038045"/>
    </source>
</evidence>
<dbReference type="GO" id="GO:0000290">
    <property type="term" value="P:deadenylation-dependent decapping of nuclear-transcribed mRNA"/>
    <property type="evidence" value="ECO:0007669"/>
    <property type="project" value="InterPro"/>
</dbReference>
<dbReference type="Gene3D" id="1.10.10.1050">
    <property type="entry name" value="Dcp2, box A domain"/>
    <property type="match status" value="1"/>
</dbReference>
<evidence type="ECO:0000256" key="1">
    <source>
        <dbReference type="ARBA" id="ARBA00001936"/>
    </source>
</evidence>
<evidence type="ECO:0000313" key="14">
    <source>
        <dbReference type="WBParaSite" id="PTRK_0000338900.1"/>
    </source>
</evidence>
<protein>
    <recommendedName>
        <fullName evidence="10">mRNA-decapping enzyme 2</fullName>
    </recommendedName>
</protein>
<feature type="compositionally biased region" description="Polar residues" evidence="11">
    <location>
        <begin position="305"/>
        <end position="318"/>
    </location>
</feature>
<dbReference type="GO" id="GO:0000184">
    <property type="term" value="P:nuclear-transcribed mRNA catabolic process, nonsense-mediated decay"/>
    <property type="evidence" value="ECO:0007669"/>
    <property type="project" value="InterPro"/>
</dbReference>
<evidence type="ECO:0000256" key="11">
    <source>
        <dbReference type="SAM" id="MobiDB-lite"/>
    </source>
</evidence>
<dbReference type="WBParaSite" id="PTRK_0000338900.1">
    <property type="protein sequence ID" value="PTRK_0000338900.1"/>
    <property type="gene ID" value="PTRK_0000338900"/>
</dbReference>
<reference evidence="14" key="1">
    <citation type="submission" date="2017-02" db="UniProtKB">
        <authorList>
            <consortium name="WormBaseParasite"/>
        </authorList>
    </citation>
    <scope>IDENTIFICATION</scope>
</reference>
<dbReference type="Gene3D" id="3.90.79.10">
    <property type="entry name" value="Nucleoside Triphosphate Pyrophosphohydrolase"/>
    <property type="match status" value="1"/>
</dbReference>
<comment type="cofactor">
    <cofactor evidence="1">
        <name>Mn(2+)</name>
        <dbReference type="ChEBI" id="CHEBI:29035"/>
    </cofactor>
</comment>
<evidence type="ECO:0000256" key="3">
    <source>
        <dbReference type="ARBA" id="ARBA00005279"/>
    </source>
</evidence>
<accession>A0A0N4Z849</accession>
<evidence type="ECO:0000256" key="8">
    <source>
        <dbReference type="ARBA" id="ARBA00023211"/>
    </source>
</evidence>
<dbReference type="SUPFAM" id="SSF55811">
    <property type="entry name" value="Nudix"/>
    <property type="match status" value="1"/>
</dbReference>
<dbReference type="AlphaFoldDB" id="A0A0N4Z849"/>
<evidence type="ECO:0000256" key="4">
    <source>
        <dbReference type="ARBA" id="ARBA00022490"/>
    </source>
</evidence>
<dbReference type="PANTHER" id="PTHR23114:SF17">
    <property type="entry name" value="M7GPPPN-MRNA HYDROLASE"/>
    <property type="match status" value="1"/>
</dbReference>
<dbReference type="CDD" id="cd03672">
    <property type="entry name" value="NUDIX_Dcp2p_Nudt20"/>
    <property type="match status" value="1"/>
</dbReference>
<dbReference type="PANTHER" id="PTHR23114">
    <property type="entry name" value="M7GPPPN-MRNA HYDROLASE"/>
    <property type="match status" value="1"/>
</dbReference>
<keyword evidence="8" id="KW-0464">Manganese</keyword>
<dbReference type="SMART" id="SM01125">
    <property type="entry name" value="DCP2"/>
    <property type="match status" value="1"/>
</dbReference>
<comment type="catalytic activity">
    <reaction evidence="9">
        <text>a 5'-end (N(7)-methyl 5'-triphosphoguanosine)-ribonucleoside in mRNA + H2O = N(7)-methyl-GDP + a 5'-end phospho-ribonucleoside in mRNA + 2 H(+)</text>
        <dbReference type="Rhea" id="RHEA:67484"/>
        <dbReference type="Rhea" id="RHEA-COMP:15692"/>
        <dbReference type="Rhea" id="RHEA-COMP:17167"/>
        <dbReference type="ChEBI" id="CHEBI:15377"/>
        <dbReference type="ChEBI" id="CHEBI:15378"/>
        <dbReference type="ChEBI" id="CHEBI:63714"/>
        <dbReference type="ChEBI" id="CHEBI:138282"/>
        <dbReference type="ChEBI" id="CHEBI:156461"/>
        <dbReference type="EC" id="3.6.1.62"/>
    </reaction>
    <physiologicalReaction direction="left-to-right" evidence="9">
        <dbReference type="Rhea" id="RHEA:67485"/>
    </physiologicalReaction>
</comment>
<evidence type="ECO:0000256" key="7">
    <source>
        <dbReference type="ARBA" id="ARBA00022884"/>
    </source>
</evidence>
<dbReference type="InterPro" id="IPR000086">
    <property type="entry name" value="NUDIX_hydrolase_dom"/>
</dbReference>
<dbReference type="GO" id="GO:0003723">
    <property type="term" value="F:RNA binding"/>
    <property type="evidence" value="ECO:0007669"/>
    <property type="project" value="UniProtKB-KW"/>
</dbReference>
<evidence type="ECO:0000259" key="12">
    <source>
        <dbReference type="PROSITE" id="PS51462"/>
    </source>
</evidence>
<dbReference type="PROSITE" id="PS51462">
    <property type="entry name" value="NUDIX"/>
    <property type="match status" value="1"/>
</dbReference>
<name>A0A0N4Z849_PARTI</name>
<dbReference type="InterPro" id="IPR020084">
    <property type="entry name" value="NUDIX_hydrolase_CS"/>
</dbReference>
<dbReference type="InterPro" id="IPR007722">
    <property type="entry name" value="DCP2_BoxA"/>
</dbReference>
<evidence type="ECO:0000256" key="2">
    <source>
        <dbReference type="ARBA" id="ARBA00004496"/>
    </source>
</evidence>
<dbReference type="SUPFAM" id="SSF140586">
    <property type="entry name" value="Dcp2 domain-like"/>
    <property type="match status" value="1"/>
</dbReference>
<dbReference type="PROSITE" id="PS00893">
    <property type="entry name" value="NUDIX_BOX"/>
    <property type="match status" value="1"/>
</dbReference>
<evidence type="ECO:0000256" key="6">
    <source>
        <dbReference type="ARBA" id="ARBA00022801"/>
    </source>
</evidence>
<keyword evidence="7" id="KW-0694">RNA-binding</keyword>
<feature type="compositionally biased region" description="Basic and acidic residues" evidence="11">
    <location>
        <begin position="401"/>
        <end position="450"/>
    </location>
</feature>
<feature type="compositionally biased region" description="Basic and acidic residues" evidence="11">
    <location>
        <begin position="460"/>
        <end position="471"/>
    </location>
</feature>
<comment type="similarity">
    <text evidence="3">Belongs to the Nudix hydrolase family. DCP2 subfamily.</text>
</comment>
<sequence length="530" mass="61002">MASLCSENMHFDTYEEALDDLLFRYVNFIEDSEFNDLVRVMFHIEQAWWTYIDCTLPANPHLENKQFHTFTVDIINYSPFLQHFKDQAHSALNIFKEYKRNIPTCGTIIVDASLEYCLVLSMYTSSKNFGFPKGKINQNEPFLDCAIRETYEETGLDCTNYIHKDIYFDVRLNQTSCRLYLVTGVPIEFKFRPKTRHEIRKIQWLLINALPNSREDYDNAAICDGKPGNFFLILPFVKQLKNAIKKLKYPNEDDTSCRGIMKKNVEIKPSKSSAFKPVRRVTPTETVVESNKKVYCKSEGGTPRKCNNTTSNELNTPRKSNNVIANINKKVNDNTKTNEPFFYQTNLLNNLTTEKDSSGADFFRNHGYDNTTISCNKNVKNNDKTKNGTNVNDPKRKKKSSTSDKKNVDSKKIVNEKKSDCMISSKDKKSTEKKDERKTKDTNENEDCKKNKISNTGKKKSNETNDKKENNLIENTKTVKMNGEKLNRTQLIKANKAMKEAIEKSSSTVTQTQCSGTDFIKIFNSIQTSK</sequence>
<dbReference type="FunFam" id="3.90.79.10:FF:000003">
    <property type="entry name" value="M7GpppN-mRNA hydrolase isoform 2"/>
    <property type="match status" value="1"/>
</dbReference>
<dbReference type="InterPro" id="IPR015797">
    <property type="entry name" value="NUDIX_hydrolase-like_dom_sf"/>
</dbReference>
<dbReference type="GO" id="GO:0140933">
    <property type="term" value="F:5'-(N(7)-methylguanosine 5'-triphospho)-[mRNA] hydrolase activity"/>
    <property type="evidence" value="ECO:0007669"/>
    <property type="project" value="UniProtKB-EC"/>
</dbReference>
<dbReference type="GO" id="GO:0030145">
    <property type="term" value="F:manganese ion binding"/>
    <property type="evidence" value="ECO:0007669"/>
    <property type="project" value="InterPro"/>
</dbReference>
<organism evidence="13 14">
    <name type="scientific">Parastrongyloides trichosuri</name>
    <name type="common">Possum-specific nematode worm</name>
    <dbReference type="NCBI Taxonomy" id="131310"/>
    <lineage>
        <taxon>Eukaryota</taxon>
        <taxon>Metazoa</taxon>
        <taxon>Ecdysozoa</taxon>
        <taxon>Nematoda</taxon>
        <taxon>Chromadorea</taxon>
        <taxon>Rhabditida</taxon>
        <taxon>Tylenchina</taxon>
        <taxon>Panagrolaimomorpha</taxon>
        <taxon>Strongyloidoidea</taxon>
        <taxon>Strongyloididae</taxon>
        <taxon>Parastrongyloides</taxon>
    </lineage>
</organism>
<feature type="region of interest" description="Disordered" evidence="11">
    <location>
        <begin position="299"/>
        <end position="318"/>
    </location>
</feature>
<dbReference type="GO" id="GO:0000932">
    <property type="term" value="C:P-body"/>
    <property type="evidence" value="ECO:0007669"/>
    <property type="project" value="TreeGrafter"/>
</dbReference>
<keyword evidence="13" id="KW-1185">Reference proteome</keyword>
<dbReference type="Pfam" id="PF00293">
    <property type="entry name" value="NUDIX"/>
    <property type="match status" value="1"/>
</dbReference>
<dbReference type="Pfam" id="PF05026">
    <property type="entry name" value="DCP2"/>
    <property type="match status" value="1"/>
</dbReference>
<dbReference type="InterPro" id="IPR036189">
    <property type="entry name" value="DCP2_BoxA_sf"/>
</dbReference>
<evidence type="ECO:0000256" key="5">
    <source>
        <dbReference type="ARBA" id="ARBA00022723"/>
    </source>
</evidence>
<dbReference type="Proteomes" id="UP000038045">
    <property type="component" value="Unplaced"/>
</dbReference>
<keyword evidence="4" id="KW-0963">Cytoplasm</keyword>
<comment type="subcellular location">
    <subcellularLocation>
        <location evidence="2">Cytoplasm</location>
    </subcellularLocation>
</comment>
<feature type="region of interest" description="Disordered" evidence="11">
    <location>
        <begin position="369"/>
        <end position="473"/>
    </location>
</feature>
<keyword evidence="6" id="KW-0378">Hydrolase</keyword>
<dbReference type="STRING" id="131310.A0A0N4Z849"/>
<proteinExistence type="inferred from homology"/>
<feature type="domain" description="Nudix hydrolase" evidence="12">
    <location>
        <begin position="100"/>
        <end position="227"/>
    </location>
</feature>
<evidence type="ECO:0000256" key="10">
    <source>
        <dbReference type="ARBA" id="ARBA00078183"/>
    </source>
</evidence>
<keyword evidence="5" id="KW-0479">Metal-binding</keyword>
<dbReference type="InterPro" id="IPR044099">
    <property type="entry name" value="Dcp2_NUDIX"/>
</dbReference>
<evidence type="ECO:0000256" key="9">
    <source>
        <dbReference type="ARBA" id="ARBA00047661"/>
    </source>
</evidence>